<feature type="domain" description="PEGA" evidence="2">
    <location>
        <begin position="48"/>
        <end position="108"/>
    </location>
</feature>
<feature type="signal peptide" evidence="1">
    <location>
        <begin position="1"/>
        <end position="22"/>
    </location>
</feature>
<dbReference type="PROSITE" id="PS51257">
    <property type="entry name" value="PROKAR_LIPOPROTEIN"/>
    <property type="match status" value="1"/>
</dbReference>
<reference evidence="4 5" key="2">
    <citation type="submission" date="2017-11" db="EMBL/GenBank/DDBJ databases">
        <authorList>
            <person name="Han C.G."/>
        </authorList>
    </citation>
    <scope>NUCLEOTIDE SEQUENCE [LARGE SCALE GENOMIC DNA]</scope>
    <source>
        <strain evidence="5">ATCC 43555</strain>
        <strain evidence="4">ATCC43555</strain>
    </source>
</reference>
<keyword evidence="1" id="KW-0732">Signal</keyword>
<dbReference type="GeneID" id="93665419"/>
<dbReference type="Proteomes" id="UP000238288">
    <property type="component" value="Chromosome PCAR9b"/>
</dbReference>
<dbReference type="Pfam" id="PF08308">
    <property type="entry name" value="PEGA"/>
    <property type="match status" value="1"/>
</dbReference>
<dbReference type="EMBL" id="AQGW01000025">
    <property type="protein sequence ID" value="MBE0384324.1"/>
    <property type="molecule type" value="Genomic_DNA"/>
</dbReference>
<dbReference type="RefSeq" id="WP_058547856.1">
    <property type="nucleotide sequence ID" value="NZ_AQGW01000025.1"/>
</dbReference>
<name>A0A2K4XEF6_PSEVC</name>
<dbReference type="Proteomes" id="UP000615003">
    <property type="component" value="Unassembled WGS sequence"/>
</dbReference>
<dbReference type="OrthoDB" id="6126039at2"/>
<sequence>MKKISALAALLILSGCSTTSSVDETQQTAKEEAVQVQEEIVEAVAPISLTVITNPSDARVRIMNIKPVYEDAIELKEGEYDVEVSKPGYLTYRKWVAVDKKTILTVNLDEVAATEAAN</sequence>
<evidence type="ECO:0000259" key="2">
    <source>
        <dbReference type="Pfam" id="PF08308"/>
    </source>
</evidence>
<keyword evidence="6" id="KW-1185">Reference proteome</keyword>
<evidence type="ECO:0000313" key="3">
    <source>
        <dbReference type="EMBL" id="MBE0384324.1"/>
    </source>
</evidence>
<evidence type="ECO:0000313" key="4">
    <source>
        <dbReference type="EMBL" id="SOU42709.1"/>
    </source>
</evidence>
<dbReference type="InterPro" id="IPR013229">
    <property type="entry name" value="PEGA"/>
</dbReference>
<feature type="chain" id="PRO_5014418956" description="PEGA domain-containing protein" evidence="1">
    <location>
        <begin position="23"/>
        <end position="118"/>
    </location>
</feature>
<evidence type="ECO:0000313" key="5">
    <source>
        <dbReference type="Proteomes" id="UP000238288"/>
    </source>
</evidence>
<gene>
    <name evidence="4" type="ORF">PCAR9_B0231</name>
    <name evidence="3" type="ORF">PCARR_b0287</name>
</gene>
<dbReference type="AlphaFoldDB" id="A0A2K4XEF6"/>
<protein>
    <recommendedName>
        <fullName evidence="2">PEGA domain-containing protein</fullName>
    </recommendedName>
</protein>
<evidence type="ECO:0000313" key="6">
    <source>
        <dbReference type="Proteomes" id="UP000615003"/>
    </source>
</evidence>
<dbReference type="EMBL" id="LT965929">
    <property type="protein sequence ID" value="SOU42709.1"/>
    <property type="molecule type" value="Genomic_DNA"/>
</dbReference>
<organism evidence="4 5">
    <name type="scientific">Pseudoalteromonas carrageenovora IAM 12662</name>
    <dbReference type="NCBI Taxonomy" id="1314868"/>
    <lineage>
        <taxon>Bacteria</taxon>
        <taxon>Pseudomonadati</taxon>
        <taxon>Pseudomonadota</taxon>
        <taxon>Gammaproteobacteria</taxon>
        <taxon>Alteromonadales</taxon>
        <taxon>Pseudoalteromonadaceae</taxon>
        <taxon>Pseudoalteromonas</taxon>
    </lineage>
</organism>
<evidence type="ECO:0000256" key="1">
    <source>
        <dbReference type="SAM" id="SignalP"/>
    </source>
</evidence>
<proteinExistence type="predicted"/>
<reference evidence="3 6" key="1">
    <citation type="submission" date="2015-06" db="EMBL/GenBank/DDBJ databases">
        <title>Genome sequence of Pseudoalteromonas carrageenovora.</title>
        <authorList>
            <person name="Xie B.-B."/>
            <person name="Rong J.-C."/>
            <person name="Qin Q.-L."/>
            <person name="Zhang Y.-Z."/>
        </authorList>
    </citation>
    <scope>NUCLEOTIDE SEQUENCE [LARGE SCALE GENOMIC DNA]</scope>
    <source>
        <strain evidence="3 6">IAM 12662</strain>
    </source>
</reference>
<accession>A0A2K4XEF6</accession>